<gene>
    <name evidence="3" type="ORF">OFUS_LOCUS3044</name>
</gene>
<keyword evidence="4" id="KW-1185">Reference proteome</keyword>
<proteinExistence type="predicted"/>
<sequence length="258" mass="28971">MERKEITKGSICQELWDYIEKSNLANFPRPVYHRIPNFKGAELAADRLYSLPEFTNASIVKIDPDKPLAPCRFIALEQKKTLLVPTPRLKSGLFNEIIPPAGANRQDLKLCSSAKSVKEFSKPVGLDADVKVDVLVIGAVAVSEKGYRIGKGEGFTELEWPMMCSMGAVNKDTAVIVTVHDCQVTETPEEVIQDHDLPVDIIITPTRLIRCHHKFTKPDGIIWSMLSQEKLMQVPILRTLRGIERKAGKYVLLKEDIH</sequence>
<dbReference type="InterPro" id="IPR037171">
    <property type="entry name" value="NagB/RpiA_transferase-like"/>
</dbReference>
<dbReference type="PANTHER" id="PTHR13017">
    <property type="entry name" value="5-FORMYLTETRAHYDROFOLATE CYCLO-LIGASE-RELATED"/>
    <property type="match status" value="1"/>
</dbReference>
<dbReference type="EMBL" id="CAIIXF020000001">
    <property type="protein sequence ID" value="CAH1775791.1"/>
    <property type="molecule type" value="Genomic_DNA"/>
</dbReference>
<comment type="caution">
    <text evidence="3">The sequence shown here is derived from an EMBL/GenBank/DDBJ whole genome shotgun (WGS) entry which is preliminary data.</text>
</comment>
<dbReference type="AlphaFoldDB" id="A0A8J1XQH9"/>
<dbReference type="OrthoDB" id="433414at2759"/>
<evidence type="ECO:0000313" key="4">
    <source>
        <dbReference type="Proteomes" id="UP000749559"/>
    </source>
</evidence>
<dbReference type="InterPro" id="IPR002698">
    <property type="entry name" value="FTHF_cligase"/>
</dbReference>
<dbReference type="FunFam" id="3.40.50.10420:FF:000001">
    <property type="entry name" value="Methenyltetrahydrofolate synthase domain-containing protein"/>
    <property type="match status" value="1"/>
</dbReference>
<organism evidence="3 4">
    <name type="scientific">Owenia fusiformis</name>
    <name type="common">Polychaete worm</name>
    <dbReference type="NCBI Taxonomy" id="6347"/>
    <lineage>
        <taxon>Eukaryota</taxon>
        <taxon>Metazoa</taxon>
        <taxon>Spiralia</taxon>
        <taxon>Lophotrochozoa</taxon>
        <taxon>Annelida</taxon>
        <taxon>Polychaeta</taxon>
        <taxon>Sedentaria</taxon>
        <taxon>Canalipalpata</taxon>
        <taxon>Sabellida</taxon>
        <taxon>Oweniida</taxon>
        <taxon>Oweniidae</taxon>
        <taxon>Owenia</taxon>
    </lineage>
</organism>
<dbReference type="Proteomes" id="UP000749559">
    <property type="component" value="Unassembled WGS sequence"/>
</dbReference>
<evidence type="ECO:0000256" key="1">
    <source>
        <dbReference type="ARBA" id="ARBA00015518"/>
    </source>
</evidence>
<protein>
    <recommendedName>
        <fullName evidence="1">Methenyltetrahydrofolate synthase domain-containing protein</fullName>
    </recommendedName>
</protein>
<reference evidence="3" key="1">
    <citation type="submission" date="2022-03" db="EMBL/GenBank/DDBJ databases">
        <authorList>
            <person name="Martin C."/>
        </authorList>
    </citation>
    <scope>NUCLEOTIDE SEQUENCE</scope>
</reference>
<dbReference type="Gene3D" id="3.40.50.10420">
    <property type="entry name" value="NagB/RpiA/CoA transferase-like"/>
    <property type="match status" value="1"/>
</dbReference>
<dbReference type="SUPFAM" id="SSF100950">
    <property type="entry name" value="NagB/RpiA/CoA transferase-like"/>
    <property type="match status" value="1"/>
</dbReference>
<dbReference type="Pfam" id="PF01812">
    <property type="entry name" value="5-FTHF_cyc-lig"/>
    <property type="match status" value="1"/>
</dbReference>
<dbReference type="InterPro" id="IPR024185">
    <property type="entry name" value="FTHF_cligase-like_sf"/>
</dbReference>
<accession>A0A8J1XQH9</accession>
<dbReference type="PANTHER" id="PTHR13017:SF0">
    <property type="entry name" value="METHENYLTETRAHYDROFOLATE SYNTHASE DOMAIN-CONTAINING PROTEIN"/>
    <property type="match status" value="1"/>
</dbReference>
<evidence type="ECO:0000256" key="2">
    <source>
        <dbReference type="ARBA" id="ARBA00022884"/>
    </source>
</evidence>
<evidence type="ECO:0000313" key="3">
    <source>
        <dbReference type="EMBL" id="CAH1775791.1"/>
    </source>
</evidence>
<dbReference type="GO" id="GO:0003723">
    <property type="term" value="F:RNA binding"/>
    <property type="evidence" value="ECO:0007669"/>
    <property type="project" value="UniProtKB-KW"/>
</dbReference>
<name>A0A8J1XQH9_OWEFU</name>
<keyword evidence="2" id="KW-0694">RNA-binding</keyword>
<dbReference type="GO" id="GO:0005737">
    <property type="term" value="C:cytoplasm"/>
    <property type="evidence" value="ECO:0007669"/>
    <property type="project" value="TreeGrafter"/>
</dbReference>